<dbReference type="AlphaFoldDB" id="A0A443J2L1"/>
<keyword evidence="2" id="KW-1185">Reference proteome</keyword>
<evidence type="ECO:0000313" key="1">
    <source>
        <dbReference type="EMBL" id="RWR14556.1"/>
    </source>
</evidence>
<name>A0A443J2L1_9BACI</name>
<dbReference type="EMBL" id="QYTU02000002">
    <property type="protein sequence ID" value="RWR14556.1"/>
    <property type="molecule type" value="Genomic_DNA"/>
</dbReference>
<accession>A0A443J2L1</accession>
<protein>
    <submittedName>
        <fullName evidence="1">Uncharacterized protein</fullName>
    </submittedName>
</protein>
<reference evidence="1" key="1">
    <citation type="submission" date="2018-12" db="EMBL/GenBank/DDBJ databases">
        <authorList>
            <person name="Sun L."/>
            <person name="Chen Z."/>
        </authorList>
    </citation>
    <scope>NUCLEOTIDE SEQUENCE [LARGE SCALE GENOMIC DNA]</scope>
    <source>
        <strain evidence="1">DSM 16012</strain>
    </source>
</reference>
<organism evidence="1 2">
    <name type="scientific">Siminovitchia fortis</name>
    <dbReference type="NCBI Taxonomy" id="254758"/>
    <lineage>
        <taxon>Bacteria</taxon>
        <taxon>Bacillati</taxon>
        <taxon>Bacillota</taxon>
        <taxon>Bacilli</taxon>
        <taxon>Bacillales</taxon>
        <taxon>Bacillaceae</taxon>
        <taxon>Siminovitchia</taxon>
    </lineage>
</organism>
<dbReference type="Proteomes" id="UP000273811">
    <property type="component" value="Unassembled WGS sequence"/>
</dbReference>
<proteinExistence type="predicted"/>
<evidence type="ECO:0000313" key="2">
    <source>
        <dbReference type="Proteomes" id="UP000273811"/>
    </source>
</evidence>
<comment type="caution">
    <text evidence="1">The sequence shown here is derived from an EMBL/GenBank/DDBJ whole genome shotgun (WGS) entry which is preliminary data.</text>
</comment>
<gene>
    <name evidence="1" type="ORF">D4N35_001900</name>
</gene>
<sequence length="55" mass="6193">MFSDVQTGALRNEIKETRRRRQAQAATSCRFACTSTSCASEPMLTYRSALSNFLE</sequence>